<name>G7WK47_METH6</name>
<dbReference type="HOGENOM" id="CLU_010124_0_0_2"/>
<dbReference type="Proteomes" id="UP000005877">
    <property type="component" value="Chromosome"/>
</dbReference>
<accession>G7WK47</accession>
<dbReference type="InterPro" id="IPR007555">
    <property type="entry name" value="DUF499"/>
</dbReference>
<protein>
    <submittedName>
        <fullName evidence="1">ATPase (AAA+ superfamily)-like protein</fullName>
    </submittedName>
</protein>
<reference evidence="1 2" key="1">
    <citation type="journal article" date="2012" name="PLoS ONE">
        <title>The genome characteristics and predicted function of methyl-group oxidation pathway in the obligate aceticlastic methanogens, Methanosaeta spp.</title>
        <authorList>
            <person name="Zhu J."/>
            <person name="Zheng H."/>
            <person name="Ai G."/>
            <person name="Zhang G."/>
            <person name="Liu D."/>
            <person name="Liu X."/>
            <person name="Dong X."/>
        </authorList>
    </citation>
    <scope>NUCLEOTIDE SEQUENCE [LARGE SCALE GENOMIC DNA]</scope>
    <source>
        <strain evidence="1 2">6Ac</strain>
    </source>
</reference>
<gene>
    <name evidence="1" type="ordered locus">Mhar_0662</name>
</gene>
<dbReference type="EMBL" id="CP003117">
    <property type="protein sequence ID" value="AET64040.1"/>
    <property type="molecule type" value="Genomic_DNA"/>
</dbReference>
<dbReference type="KEGG" id="mhi:Mhar_0662"/>
<evidence type="ECO:0000313" key="1">
    <source>
        <dbReference type="EMBL" id="AET64040.1"/>
    </source>
</evidence>
<sequence length="1010" mass="112459">MNLSPEDLIRNRRPLESDGRREKMALKPWYKVVTPREDLRLAKPLDASEFAVHLDKVRDESAAEDYRNPEKFFERTYLTINLASMAAEVVRRLSGEKTEASAVFNLNTQFGGGKTHALTLLYHLAKNGPKAESWPGANKILAKSGVRGIPEAVTAVFVGTEFDSIKGRGGDDGTPLRKTPWGEIAFQLGGEEAFATVAEHDRLMRAPAGDVIRQFLPKGRPCLILMDELMNYVSRNRKTDLPSQLYNFIQNLSETVRGEDRMVLVVSVPASATEMNPEDHSDYDRLKKLLDRLSKAVILSTETEISEIIRRRLFEFDSKSLDLNGKIVLPDEARAVCEEYARWVLDHRQQVPSWFPVDNARAAFEAAYPFHPMVYSVFERKWQTLPRFQRTRGVLRLLALWISRAYNDGYRGAHSDPIIGLGTAPLDDPFFRAAALEQLGEERLEVPITTDICGAGDSHSIRLDAEAVDSIKKARLHQKVATSIFFESNGGRTSGTDATIPEVRLDVAEPGLDIGNVETVLSALEATCYYLRADGSRYHFSLKVGLPKLIADRRAGISQPRIRERIMAEISQVFAKGPELDRVFFPQKSNDIPDRASLTLIVLPPDRSMQDREAVLRSIDSMTAEHGTSGRTFKSALIWSAAESDSHLDHVARDLLALEEIQDEELKLQLDDSQKLQLKDNLRRSERDLREAVWRTYRYVALLGRENVEIIDLGLVHSSAASSMVDLIISKLKRDDLVADSASPGFLVRNWPPAFKEWSTKAVRDAFFASPIFPRLSNPNSIKETIARGVSGGVLGYVGKIGSKYDPFLYKEGISVAEVEISEEMFIITAETAEDYIRDHSDPPVLTSIEISPRTFQLKPGDVQSFVARGFDQRGNDYPLDQVAWTATGGVIGDRGNFQAGDDDGRFTVTVSSKGVSSSITITIAADGGSKVIDEGGDDGSVKTASWKGEVPPQKWMNIYSKVLSGFAREGSLRLTLNVEISSEKGIPKDRIEEMKVALRELGLNDEITI</sequence>
<dbReference type="Gene3D" id="2.60.40.1080">
    <property type="match status" value="1"/>
</dbReference>
<dbReference type="PATRIC" id="fig|1110509.7.peg.736"/>
<keyword evidence="2" id="KW-1185">Reference proteome</keyword>
<dbReference type="STRING" id="1110509.Mhar_0662"/>
<organism evidence="1 2">
    <name type="scientific">Methanothrix harundinacea (strain 6Ac)</name>
    <name type="common">Methanosaeta harundinacea</name>
    <dbReference type="NCBI Taxonomy" id="1110509"/>
    <lineage>
        <taxon>Archaea</taxon>
        <taxon>Methanobacteriati</taxon>
        <taxon>Methanobacteriota</taxon>
        <taxon>Stenosarchaea group</taxon>
        <taxon>Methanomicrobia</taxon>
        <taxon>Methanotrichales</taxon>
        <taxon>Methanotrichaceae</taxon>
        <taxon>Methanothrix</taxon>
    </lineage>
</organism>
<dbReference type="Pfam" id="PF04465">
    <property type="entry name" value="DUF499"/>
    <property type="match status" value="1"/>
</dbReference>
<dbReference type="AlphaFoldDB" id="G7WK47"/>
<proteinExistence type="predicted"/>
<evidence type="ECO:0000313" key="2">
    <source>
        <dbReference type="Proteomes" id="UP000005877"/>
    </source>
</evidence>